<keyword evidence="5" id="KW-1185">Reference proteome</keyword>
<dbReference type="GO" id="GO:0005739">
    <property type="term" value="C:mitochondrion"/>
    <property type="evidence" value="ECO:0007669"/>
    <property type="project" value="TreeGrafter"/>
</dbReference>
<evidence type="ECO:0000259" key="3">
    <source>
        <dbReference type="Pfam" id="PF12588"/>
    </source>
</evidence>
<proteinExistence type="predicted"/>
<reference evidence="4" key="1">
    <citation type="submission" date="2020-05" db="EMBL/GenBank/DDBJ databases">
        <title>Mycena genomes resolve the evolution of fungal bioluminescence.</title>
        <authorList>
            <person name="Tsai I.J."/>
        </authorList>
    </citation>
    <scope>NUCLEOTIDE SEQUENCE</scope>
    <source>
        <strain evidence="4">CCC161011</strain>
    </source>
</reference>
<dbReference type="GO" id="GO:0006646">
    <property type="term" value="P:phosphatidylethanolamine biosynthetic process"/>
    <property type="evidence" value="ECO:0007669"/>
    <property type="project" value="TreeGrafter"/>
</dbReference>
<dbReference type="InterPro" id="IPR003817">
    <property type="entry name" value="PS_Dcarbxylase"/>
</dbReference>
<keyword evidence="1" id="KW-0210">Decarboxylase</keyword>
<evidence type="ECO:0000256" key="1">
    <source>
        <dbReference type="ARBA" id="ARBA00022793"/>
    </source>
</evidence>
<dbReference type="OrthoDB" id="5973539at2759"/>
<accession>A0A8H7CQT1</accession>
<dbReference type="GO" id="GO:0004609">
    <property type="term" value="F:phosphatidylserine decarboxylase activity"/>
    <property type="evidence" value="ECO:0007669"/>
    <property type="project" value="InterPro"/>
</dbReference>
<dbReference type="AlphaFoldDB" id="A0A8H7CQT1"/>
<dbReference type="Pfam" id="PF02666">
    <property type="entry name" value="PS_Dcarbxylase"/>
    <property type="match status" value="1"/>
</dbReference>
<organism evidence="4 5">
    <name type="scientific">Mycena venus</name>
    <dbReference type="NCBI Taxonomy" id="2733690"/>
    <lineage>
        <taxon>Eukaryota</taxon>
        <taxon>Fungi</taxon>
        <taxon>Dikarya</taxon>
        <taxon>Basidiomycota</taxon>
        <taxon>Agaricomycotina</taxon>
        <taxon>Agaricomycetes</taxon>
        <taxon>Agaricomycetidae</taxon>
        <taxon>Agaricales</taxon>
        <taxon>Marasmiineae</taxon>
        <taxon>Mycenaceae</taxon>
        <taxon>Mycena</taxon>
    </lineage>
</organism>
<evidence type="ECO:0000313" key="5">
    <source>
        <dbReference type="Proteomes" id="UP000620124"/>
    </source>
</evidence>
<dbReference type="EMBL" id="JACAZI010000015">
    <property type="protein sequence ID" value="KAF7344098.1"/>
    <property type="molecule type" value="Genomic_DNA"/>
</dbReference>
<protein>
    <submittedName>
        <fullName evidence="4">PSDC domain-containing protein</fullName>
    </submittedName>
</protein>
<evidence type="ECO:0000313" key="4">
    <source>
        <dbReference type="EMBL" id="KAF7344098.1"/>
    </source>
</evidence>
<evidence type="ECO:0000256" key="2">
    <source>
        <dbReference type="ARBA" id="ARBA00023239"/>
    </source>
</evidence>
<dbReference type="Proteomes" id="UP000620124">
    <property type="component" value="Unassembled WGS sequence"/>
</dbReference>
<gene>
    <name evidence="4" type="ORF">MVEN_01699500</name>
</gene>
<dbReference type="InterPro" id="IPR022237">
    <property type="entry name" value="PsiD-like"/>
</dbReference>
<sequence length="435" mass="49131">MATPNDSPSAKFDLHLAIDMRVGGWISEPKLLYSWIDNILKEVENRTEIRNPAVIEFKNAIESDAELYMGFHRLFYSLPDRDLLDRPQVKDYLTMLQCFDKFVGEAPTWNPNFLVFLPFTAILQLPMSMSNGFTILVNRRVNDHFRNVFRAWAKYLSSAASASVLTTDKYGWLGKGAMENMPDFQKLFECDPTKDHWGFTSWDHFFTRTLKSDARPVEVPDGGTYITSACESQVIRYKVKVAARDQFWLKDSQPYSLVHMLNDPLANSFMGGTVYQAILSSYYYHRWHSPVNGTIVKAYVVEGTYFAGIPPDSSLMAPNCEKPVPSSEKPPSSESVAFQHQQAFLTHVATRALIFILADDPNIGLMCFVGVGIVEISSCEITVQAGQRVKQGQEIGTFHFGGSTHALVFGPQVKLKFLKEENDFVEVRSAIARVE</sequence>
<dbReference type="PANTHER" id="PTHR10067:SF9">
    <property type="entry name" value="PHOSPHATIDYLSERINE DECARBOXYLASE FAMILY PROTEIN (AFU_ORTHOLOGUE AFUA_7G01730)"/>
    <property type="match status" value="1"/>
</dbReference>
<dbReference type="PANTHER" id="PTHR10067">
    <property type="entry name" value="PHOSPHATIDYLSERINE DECARBOXYLASE"/>
    <property type="match status" value="1"/>
</dbReference>
<keyword evidence="2" id="KW-0456">Lyase</keyword>
<name>A0A8H7CQT1_9AGAR</name>
<dbReference type="Pfam" id="PF12588">
    <property type="entry name" value="PSDC"/>
    <property type="match status" value="1"/>
</dbReference>
<feature type="domain" description="L-tryptophan decarboxylase PsiD-like" evidence="3">
    <location>
        <begin position="52"/>
        <end position="181"/>
    </location>
</feature>
<comment type="caution">
    <text evidence="4">The sequence shown here is derived from an EMBL/GenBank/DDBJ whole genome shotgun (WGS) entry which is preliminary data.</text>
</comment>